<dbReference type="PANTHER" id="PTHR32309:SF13">
    <property type="entry name" value="FERRIC ENTEROBACTIN TRANSPORT PROTEIN FEPE"/>
    <property type="match status" value="1"/>
</dbReference>
<evidence type="ECO:0000313" key="4">
    <source>
        <dbReference type="Proteomes" id="UP001228905"/>
    </source>
</evidence>
<keyword evidence="2" id="KW-0812">Transmembrane</keyword>
<organism evidence="3 4">
    <name type="scientific">Caulobacter ginsengisoli</name>
    <dbReference type="NCBI Taxonomy" id="400775"/>
    <lineage>
        <taxon>Bacteria</taxon>
        <taxon>Pseudomonadati</taxon>
        <taxon>Pseudomonadota</taxon>
        <taxon>Alphaproteobacteria</taxon>
        <taxon>Caulobacterales</taxon>
        <taxon>Caulobacteraceae</taxon>
        <taxon>Caulobacter</taxon>
    </lineage>
</organism>
<proteinExistence type="predicted"/>
<protein>
    <submittedName>
        <fullName evidence="3">Uncharacterized protein involved in exopolysaccharide biosynthesis</fullName>
    </submittedName>
</protein>
<evidence type="ECO:0000313" key="3">
    <source>
        <dbReference type="EMBL" id="MDQ0464124.1"/>
    </source>
</evidence>
<dbReference type="InterPro" id="IPR050445">
    <property type="entry name" value="Bact_polysacc_biosynth/exp"/>
</dbReference>
<dbReference type="RefSeq" id="WP_307348537.1">
    <property type="nucleotide sequence ID" value="NZ_JAUSVS010000002.1"/>
</dbReference>
<feature type="transmembrane region" description="Helical" evidence="2">
    <location>
        <begin position="32"/>
        <end position="52"/>
    </location>
</feature>
<comment type="caution">
    <text evidence="3">The sequence shown here is derived from an EMBL/GenBank/DDBJ whole genome shotgun (WGS) entry which is preliminary data.</text>
</comment>
<evidence type="ECO:0000256" key="2">
    <source>
        <dbReference type="SAM" id="Phobius"/>
    </source>
</evidence>
<feature type="coiled-coil region" evidence="1">
    <location>
        <begin position="355"/>
        <end position="382"/>
    </location>
</feature>
<name>A0ABU0IQ37_9CAUL</name>
<dbReference type="Proteomes" id="UP001228905">
    <property type="component" value="Unassembled WGS sequence"/>
</dbReference>
<evidence type="ECO:0000256" key="1">
    <source>
        <dbReference type="SAM" id="Coils"/>
    </source>
</evidence>
<gene>
    <name evidence="3" type="ORF">QO010_001895</name>
</gene>
<keyword evidence="2" id="KW-0472">Membrane</keyword>
<dbReference type="PANTHER" id="PTHR32309">
    <property type="entry name" value="TYROSINE-PROTEIN KINASE"/>
    <property type="match status" value="1"/>
</dbReference>
<feature type="transmembrane region" description="Helical" evidence="2">
    <location>
        <begin position="443"/>
        <end position="465"/>
    </location>
</feature>
<reference evidence="3 4" key="1">
    <citation type="submission" date="2023-07" db="EMBL/GenBank/DDBJ databases">
        <title>Genomic Encyclopedia of Type Strains, Phase IV (KMG-IV): sequencing the most valuable type-strain genomes for metagenomic binning, comparative biology and taxonomic classification.</title>
        <authorList>
            <person name="Goeker M."/>
        </authorList>
    </citation>
    <scope>NUCLEOTIDE SEQUENCE [LARGE SCALE GENOMIC DNA]</scope>
    <source>
        <strain evidence="3 4">DSM 18695</strain>
    </source>
</reference>
<keyword evidence="2" id="KW-1133">Transmembrane helix</keyword>
<accession>A0ABU0IQ37</accession>
<dbReference type="EMBL" id="JAUSVS010000002">
    <property type="protein sequence ID" value="MDQ0464124.1"/>
    <property type="molecule type" value="Genomic_DNA"/>
</dbReference>
<keyword evidence="1" id="KW-0175">Coiled coil</keyword>
<keyword evidence="4" id="KW-1185">Reference proteome</keyword>
<sequence length="492" mass="53970">MVAHDPPASADWAARPRYAPSDFITLLWRERYLMISVFLLIFIAGLGFAFTLKKAYPAHSSLLIQLGQEYVYEPLAGDAARGAVPDVNSVVQSETAILSSEPLREMTIRKVGLGIIYPDLAAKYDAASVQEKQAIMAKAVEGMGKGLKIEAAPDNPVVNLTFEHEDPVVAARVLNTLLEQYLLYRRSVLAQPSSTALDRQRVMFQGKLDEADAAYQQFLVTNDIGDFNAQKTSLTQLQAQAEAQSNAVQAQLQDRQGRLAALQQQMAGVQPEIGLYRDTDTTASAKLAALKLEREDKLGRYLPDSQTIKDIDAQIAQLEQGVQAGRTLTEGPKRYGVNPVYQTAQTEQIQLTAEVAALRQSKAEYDRQVQEANDRLLKLVALEPQFQALSRDRDLLQTNVRDYSVKATQDEAVRQIASESSDNIRIVERASAPSTGKSLRKPVMILALLFAGFAALCAGLVRMFLRPGLPTAASASRTLDLPILGMASVKPR</sequence>